<protein>
    <recommendedName>
        <fullName evidence="1">ZSWIM1/3 RNaseH-like domain-containing protein</fullName>
    </recommendedName>
</protein>
<gene>
    <name evidence="2" type="ORF">JG688_00015407</name>
</gene>
<dbReference type="EMBL" id="JAENGY010001663">
    <property type="protein sequence ID" value="KAG6947744.1"/>
    <property type="molecule type" value="Genomic_DNA"/>
</dbReference>
<evidence type="ECO:0000259" key="1">
    <source>
        <dbReference type="Pfam" id="PF21056"/>
    </source>
</evidence>
<dbReference type="AlphaFoldDB" id="A0A8J5ITA1"/>
<accession>A0A8J5ITA1</accession>
<name>A0A8J5ITA1_9STRA</name>
<dbReference type="Pfam" id="PF21056">
    <property type="entry name" value="ZSWIM1-3_RNaseH-like"/>
    <property type="match status" value="1"/>
</dbReference>
<organism evidence="2 3">
    <name type="scientific">Phytophthora aleatoria</name>
    <dbReference type="NCBI Taxonomy" id="2496075"/>
    <lineage>
        <taxon>Eukaryota</taxon>
        <taxon>Sar</taxon>
        <taxon>Stramenopiles</taxon>
        <taxon>Oomycota</taxon>
        <taxon>Peronosporomycetes</taxon>
        <taxon>Peronosporales</taxon>
        <taxon>Peronosporaceae</taxon>
        <taxon>Phytophthora</taxon>
    </lineage>
</organism>
<sequence>MSAILEFFKEKNLRTWRKVQTFVIDKHFVEWQVLGSCFPHSKVLLCQFHALVYRKRIQGTTFGLRPADRDIA</sequence>
<feature type="domain" description="ZSWIM1/3 RNaseH-like" evidence="1">
    <location>
        <begin position="1"/>
        <end position="44"/>
    </location>
</feature>
<proteinExistence type="predicted"/>
<evidence type="ECO:0000313" key="2">
    <source>
        <dbReference type="EMBL" id="KAG6947744.1"/>
    </source>
</evidence>
<keyword evidence="3" id="KW-1185">Reference proteome</keyword>
<dbReference type="Proteomes" id="UP000709295">
    <property type="component" value="Unassembled WGS sequence"/>
</dbReference>
<reference evidence="2" key="1">
    <citation type="submission" date="2021-01" db="EMBL/GenBank/DDBJ databases">
        <title>Phytophthora aleatoria, a newly-described species from Pinus radiata is distinct from Phytophthora cactorum isolates based on comparative genomics.</title>
        <authorList>
            <person name="Mcdougal R."/>
            <person name="Panda P."/>
            <person name="Williams N."/>
            <person name="Studholme D.J."/>
        </authorList>
    </citation>
    <scope>NUCLEOTIDE SEQUENCE</scope>
    <source>
        <strain evidence="2">NZFS 4037</strain>
    </source>
</reference>
<dbReference type="InterPro" id="IPR048324">
    <property type="entry name" value="ZSWIM1-3_RNaseH-like"/>
</dbReference>
<comment type="caution">
    <text evidence="2">The sequence shown here is derived from an EMBL/GenBank/DDBJ whole genome shotgun (WGS) entry which is preliminary data.</text>
</comment>
<evidence type="ECO:0000313" key="3">
    <source>
        <dbReference type="Proteomes" id="UP000709295"/>
    </source>
</evidence>